<evidence type="ECO:0000256" key="1">
    <source>
        <dbReference type="SAM" id="Coils"/>
    </source>
</evidence>
<keyword evidence="2" id="KW-0472">Membrane</keyword>
<feature type="signal peptide" evidence="3">
    <location>
        <begin position="1"/>
        <end position="20"/>
    </location>
</feature>
<evidence type="ECO:0000313" key="6">
    <source>
        <dbReference type="Proteomes" id="UP000323866"/>
    </source>
</evidence>
<dbReference type="Proteomes" id="UP000323866">
    <property type="component" value="Unassembled WGS sequence"/>
</dbReference>
<proteinExistence type="predicted"/>
<dbReference type="InterPro" id="IPR008993">
    <property type="entry name" value="TIMP-like_OB-fold"/>
</dbReference>
<keyword evidence="1" id="KW-0175">Coiled coil</keyword>
<evidence type="ECO:0000256" key="2">
    <source>
        <dbReference type="SAM" id="Phobius"/>
    </source>
</evidence>
<feature type="chain" id="PRO_5024313303" description="Tissue inhibitor of metalloproteinase" evidence="3">
    <location>
        <begin position="21"/>
        <end position="202"/>
    </location>
</feature>
<gene>
    <name evidence="5" type="ORF">ACD591_10005</name>
    <name evidence="4" type="ORF">FOE74_17465</name>
</gene>
<evidence type="ECO:0008006" key="8">
    <source>
        <dbReference type="Google" id="ProtNLM"/>
    </source>
</evidence>
<reference evidence="5 7" key="3">
    <citation type="submission" date="2024-08" db="EMBL/GenBank/DDBJ databases">
        <authorList>
            <person name="Wei W."/>
        </authorList>
    </citation>
    <scope>NUCLEOTIDE SEQUENCE [LARGE SCALE GENOMIC DNA]</scope>
    <source>
        <strain evidence="5 7">XU2</strain>
    </source>
</reference>
<dbReference type="EMBL" id="JBGOGF010000005">
    <property type="protein sequence ID" value="MFA1771625.1"/>
    <property type="molecule type" value="Genomic_DNA"/>
</dbReference>
<dbReference type="EMBL" id="VKKZ01000023">
    <property type="protein sequence ID" value="KAA6431896.1"/>
    <property type="molecule type" value="Genomic_DNA"/>
</dbReference>
<evidence type="ECO:0000313" key="5">
    <source>
        <dbReference type="EMBL" id="MFA1771625.1"/>
    </source>
</evidence>
<keyword evidence="2" id="KW-0812">Transmembrane</keyword>
<keyword evidence="3" id="KW-0732">Signal</keyword>
<reference evidence="4 6" key="2">
    <citation type="submission" date="2019-09" db="EMBL/GenBank/DDBJ databases">
        <title>A bacterium isolated from glacier soil.</title>
        <authorList>
            <person name="Liu Q."/>
        </authorList>
    </citation>
    <scope>NUCLEOTIDE SEQUENCE [LARGE SCALE GENOMIC DNA]</scope>
    <source>
        <strain evidence="4 6">MDT1-10-3</strain>
    </source>
</reference>
<evidence type="ECO:0000256" key="3">
    <source>
        <dbReference type="SAM" id="SignalP"/>
    </source>
</evidence>
<dbReference type="Gene3D" id="2.40.50.120">
    <property type="match status" value="1"/>
</dbReference>
<dbReference type="RefSeq" id="WP_149099915.1">
    <property type="nucleotide sequence ID" value="NZ_BMMG01000006.1"/>
</dbReference>
<dbReference type="Proteomes" id="UP001570846">
    <property type="component" value="Unassembled WGS sequence"/>
</dbReference>
<keyword evidence="7" id="KW-1185">Reference proteome</keyword>
<protein>
    <recommendedName>
        <fullName evidence="8">Tissue inhibitor of metalloproteinase</fullName>
    </recommendedName>
</protein>
<evidence type="ECO:0000313" key="7">
    <source>
        <dbReference type="Proteomes" id="UP001570846"/>
    </source>
</evidence>
<comment type="caution">
    <text evidence="4">The sequence shown here is derived from an EMBL/GenBank/DDBJ whole genome shotgun (WGS) entry which is preliminary data.</text>
</comment>
<dbReference type="PROSITE" id="PS51257">
    <property type="entry name" value="PROKAR_LIPOPROTEIN"/>
    <property type="match status" value="1"/>
</dbReference>
<dbReference type="SUPFAM" id="SSF50242">
    <property type="entry name" value="TIMP-like"/>
    <property type="match status" value="1"/>
</dbReference>
<dbReference type="AlphaFoldDB" id="A0A5M8QAR2"/>
<reference evidence="4 6" key="1">
    <citation type="submission" date="2019-07" db="EMBL/GenBank/DDBJ databases">
        <authorList>
            <person name="Qu J.-H."/>
        </authorList>
    </citation>
    <scope>NUCLEOTIDE SEQUENCE [LARGE SCALE GENOMIC DNA]</scope>
    <source>
        <strain evidence="4 6">MDT1-10-3</strain>
    </source>
</reference>
<feature type="transmembrane region" description="Helical" evidence="2">
    <location>
        <begin position="175"/>
        <end position="195"/>
    </location>
</feature>
<feature type="coiled-coil region" evidence="1">
    <location>
        <begin position="154"/>
        <end position="181"/>
    </location>
</feature>
<keyword evidence="2" id="KW-1133">Transmembrane helix</keyword>
<evidence type="ECO:0000313" key="4">
    <source>
        <dbReference type="EMBL" id="KAA6431896.1"/>
    </source>
</evidence>
<accession>A0A5M8QAR2</accession>
<organism evidence="4 6">
    <name type="scientific">Rufibacter glacialis</name>
    <dbReference type="NCBI Taxonomy" id="1259555"/>
    <lineage>
        <taxon>Bacteria</taxon>
        <taxon>Pseudomonadati</taxon>
        <taxon>Bacteroidota</taxon>
        <taxon>Cytophagia</taxon>
        <taxon>Cytophagales</taxon>
        <taxon>Hymenobacteraceae</taxon>
        <taxon>Rufibacter</taxon>
    </lineage>
</organism>
<name>A0A5M8QAR2_9BACT</name>
<sequence length="202" mass="22390">MRLAEFILAFLLLTAQTALACSCLKAPTVKDNWRAASQVFIGQVERVDTSGGFYSSGGGSVTLFTVRVLESFKREVHEGYPLRTFVSSGEGACDSYFRVGEKYLIYAYGDSPRGMLKSSLCDRTGLLEHIEEGELELVRKLWQEAKGAKYVSFVSAEEFELNLLRASNEKLEERLGLAKAALATMAAGFILLLLIQWRNGKL</sequence>
<dbReference type="OrthoDB" id="854100at2"/>